<organism evidence="9">
    <name type="scientific">Sarcoptes scabiei</name>
    <name type="common">Itch mite</name>
    <name type="synonym">Acarus scabiei</name>
    <dbReference type="NCBI Taxonomy" id="52283"/>
    <lineage>
        <taxon>Eukaryota</taxon>
        <taxon>Metazoa</taxon>
        <taxon>Ecdysozoa</taxon>
        <taxon>Arthropoda</taxon>
        <taxon>Chelicerata</taxon>
        <taxon>Arachnida</taxon>
        <taxon>Acari</taxon>
        <taxon>Acariformes</taxon>
        <taxon>Sarcoptiformes</taxon>
        <taxon>Astigmata</taxon>
        <taxon>Psoroptidia</taxon>
        <taxon>Sarcoptoidea</taxon>
        <taxon>Sarcoptidae</taxon>
        <taxon>Sarcoptinae</taxon>
        <taxon>Sarcoptes</taxon>
    </lineage>
</organism>
<gene>
    <name evidence="9" type="primary">SSS_548g</name>
    <name evidence="9" type="ORF">SSS_548</name>
</gene>
<evidence type="ECO:0000313" key="9">
    <source>
        <dbReference type="EMBL" id="KAF7489861.1"/>
    </source>
</evidence>
<dbReference type="Proteomes" id="UP000070412">
    <property type="component" value="Unassembled WGS sequence"/>
</dbReference>
<dbReference type="PROSITE" id="PS00027">
    <property type="entry name" value="HOMEOBOX_1"/>
    <property type="match status" value="1"/>
</dbReference>
<dbReference type="PANTHER" id="PTHR24333:SF9">
    <property type="entry name" value="HOMEOBOX DOMAIN-CONTAINING PROTEIN"/>
    <property type="match status" value="1"/>
</dbReference>
<proteinExistence type="predicted"/>
<dbReference type="GO" id="GO:0005634">
    <property type="term" value="C:nucleus"/>
    <property type="evidence" value="ECO:0007669"/>
    <property type="project" value="UniProtKB-SubCell"/>
</dbReference>
<keyword evidence="2 5" id="KW-0238">DNA-binding</keyword>
<protein>
    <submittedName>
        <fullName evidence="9">Homeobox protein ceh-19</fullName>
    </submittedName>
</protein>
<feature type="domain" description="Homeobox" evidence="8">
    <location>
        <begin position="258"/>
        <end position="318"/>
    </location>
</feature>
<feature type="region of interest" description="Disordered" evidence="7">
    <location>
        <begin position="151"/>
        <end position="264"/>
    </location>
</feature>
<dbReference type="AlphaFoldDB" id="A0A834R700"/>
<dbReference type="SUPFAM" id="SSF46689">
    <property type="entry name" value="Homeodomain-like"/>
    <property type="match status" value="1"/>
</dbReference>
<evidence type="ECO:0000256" key="2">
    <source>
        <dbReference type="ARBA" id="ARBA00023125"/>
    </source>
</evidence>
<reference evidence="9" key="2">
    <citation type="submission" date="2020-01" db="EMBL/GenBank/DDBJ databases">
        <authorList>
            <person name="Korhonen P.K.K."/>
            <person name="Guangxu M.G."/>
            <person name="Wang T.W."/>
            <person name="Stroehlein A.J.S."/>
            <person name="Young N.D."/>
            <person name="Ang C.-S.A."/>
            <person name="Fernando D.W.F."/>
            <person name="Lu H.L."/>
            <person name="Taylor S.T."/>
            <person name="Ehtesham M.E.M."/>
            <person name="Najaraj S.H.N."/>
            <person name="Harsha G.H.G."/>
            <person name="Madugundu A.M."/>
            <person name="Renuse S.R."/>
            <person name="Holt D.H."/>
            <person name="Pandey A.P."/>
            <person name="Papenfuss A.P."/>
            <person name="Gasser R.B.G."/>
            <person name="Fischer K.F."/>
        </authorList>
    </citation>
    <scope>NUCLEOTIDE SEQUENCE</scope>
    <source>
        <strain evidence="9">SSS_KF_BRIS2020</strain>
    </source>
</reference>
<keyword evidence="3 5" id="KW-0371">Homeobox</keyword>
<dbReference type="PANTHER" id="PTHR24333">
    <property type="entry name" value="HOMEO BOX HB9 LIKE A-RELATED"/>
    <property type="match status" value="1"/>
</dbReference>
<name>A0A834R700_SARSC</name>
<evidence type="ECO:0000256" key="1">
    <source>
        <dbReference type="ARBA" id="ARBA00004123"/>
    </source>
</evidence>
<dbReference type="InterPro" id="IPR020479">
    <property type="entry name" value="HD_metazoa"/>
</dbReference>
<dbReference type="CDD" id="cd00086">
    <property type="entry name" value="homeodomain"/>
    <property type="match status" value="1"/>
</dbReference>
<dbReference type="InterPro" id="IPR001356">
    <property type="entry name" value="HD"/>
</dbReference>
<dbReference type="PRINTS" id="PR00024">
    <property type="entry name" value="HOMEOBOX"/>
</dbReference>
<evidence type="ECO:0000256" key="3">
    <source>
        <dbReference type="ARBA" id="ARBA00023155"/>
    </source>
</evidence>
<dbReference type="SMART" id="SM00389">
    <property type="entry name" value="HOX"/>
    <property type="match status" value="1"/>
</dbReference>
<dbReference type="EMBL" id="WVUK01000063">
    <property type="protein sequence ID" value="KAF7489861.1"/>
    <property type="molecule type" value="Genomic_DNA"/>
</dbReference>
<feature type="compositionally biased region" description="Basic and acidic residues" evidence="7">
    <location>
        <begin position="220"/>
        <end position="236"/>
    </location>
</feature>
<evidence type="ECO:0000256" key="7">
    <source>
        <dbReference type="SAM" id="MobiDB-lite"/>
    </source>
</evidence>
<dbReference type="InterPro" id="IPR050848">
    <property type="entry name" value="Homeobox_TF"/>
</dbReference>
<dbReference type="InterPro" id="IPR017970">
    <property type="entry name" value="Homeobox_CS"/>
</dbReference>
<feature type="region of interest" description="Disordered" evidence="7">
    <location>
        <begin position="325"/>
        <end position="361"/>
    </location>
</feature>
<dbReference type="EnsemblMetazoa" id="SSS_548s_mrna">
    <property type="protein sequence ID" value="KAF7489861.1"/>
    <property type="gene ID" value="SSS_548"/>
</dbReference>
<feature type="compositionally biased region" description="Basic and acidic residues" evidence="7">
    <location>
        <begin position="437"/>
        <end position="446"/>
    </location>
</feature>
<accession>A0A834R700</accession>
<evidence type="ECO:0000259" key="8">
    <source>
        <dbReference type="PROSITE" id="PS50071"/>
    </source>
</evidence>
<sequence length="463" mass="52222">MDLKFSIKNIMSDKVGTNESQSPTSKISQLSDLLLEHHQIATNQVMHDKNIIEALKPNLLGLIGANSNKNNINLANEMDLQQFLAAKSSASFATSNSSNFLSNSINQQQQLAALDIFAYCQYISSMMLFKAMSQNDTNLLMTATNNNNNSINNSLINSGPNHEKRSTPSTSPNFFLKNDPTHTHMPKSKLKKSIDLSLKALPSFDSSSPTTRSLMSLRNSDSKPNGRSETKNHKQNDFCNSMANNNTNGNNCGRKFISNERRPRQAYNTKQLERLESEFQNDKYLTVSKRIELSCALNLSEVQIKTWFQNRRTKWKKQLMEWRRNGQCPNGGVQQTHSSKKSSNSTSVNNHHHLISDCNNSSSLNLETSSLTSSASNESNSPKILVDESCLHNQSKNAEEDIDYDEENDQDLDGDYDEERDENDAEDNDHLDEDHESDFQLDKHVCNENIRTSPNDLKSKSLD</sequence>
<feature type="compositionally biased region" description="Polar residues" evidence="7">
    <location>
        <begin position="204"/>
        <end position="219"/>
    </location>
</feature>
<feature type="compositionally biased region" description="Acidic residues" evidence="7">
    <location>
        <begin position="400"/>
        <end position="436"/>
    </location>
</feature>
<feature type="compositionally biased region" description="Low complexity" evidence="7">
    <location>
        <begin position="240"/>
        <end position="251"/>
    </location>
</feature>
<feature type="region of interest" description="Disordered" evidence="7">
    <location>
        <begin position="397"/>
        <end position="463"/>
    </location>
</feature>
<dbReference type="Pfam" id="PF00046">
    <property type="entry name" value="Homeodomain"/>
    <property type="match status" value="1"/>
</dbReference>
<keyword evidence="4 5" id="KW-0539">Nucleus</keyword>
<dbReference type="GO" id="GO:0003677">
    <property type="term" value="F:DNA binding"/>
    <property type="evidence" value="ECO:0007669"/>
    <property type="project" value="UniProtKB-UniRule"/>
</dbReference>
<dbReference type="InterPro" id="IPR009057">
    <property type="entry name" value="Homeodomain-like_sf"/>
</dbReference>
<reference evidence="11" key="1">
    <citation type="journal article" date="2020" name="PLoS Negl. Trop. Dis.">
        <title>High-quality nuclear genome for Sarcoptes scabiei-A critical resource for a neglected parasite.</title>
        <authorList>
            <person name="Korhonen P.K."/>
            <person name="Gasser R.B."/>
            <person name="Ma G."/>
            <person name="Wang T."/>
            <person name="Stroehlein A.J."/>
            <person name="Young N.D."/>
            <person name="Ang C.S."/>
            <person name="Fernando D.D."/>
            <person name="Lu H.C."/>
            <person name="Taylor S."/>
            <person name="Reynolds S.L."/>
            <person name="Mofiz E."/>
            <person name="Najaraj S.H."/>
            <person name="Gowda H."/>
            <person name="Madugundu A."/>
            <person name="Renuse S."/>
            <person name="Holt D."/>
            <person name="Pandey A."/>
            <person name="Papenfuss A.T."/>
            <person name="Fischer K."/>
        </authorList>
    </citation>
    <scope>NUCLEOTIDE SEQUENCE [LARGE SCALE GENOMIC DNA]</scope>
</reference>
<keyword evidence="11" id="KW-1185">Reference proteome</keyword>
<reference evidence="10" key="3">
    <citation type="submission" date="2022-06" db="UniProtKB">
        <authorList>
            <consortium name="EnsemblMetazoa"/>
        </authorList>
    </citation>
    <scope>IDENTIFICATION</scope>
</reference>
<dbReference type="Gene3D" id="1.10.10.60">
    <property type="entry name" value="Homeodomain-like"/>
    <property type="match status" value="1"/>
</dbReference>
<dbReference type="OrthoDB" id="6159439at2759"/>
<dbReference type="GO" id="GO:0000981">
    <property type="term" value="F:DNA-binding transcription factor activity, RNA polymerase II-specific"/>
    <property type="evidence" value="ECO:0007669"/>
    <property type="project" value="InterPro"/>
</dbReference>
<dbReference type="PROSITE" id="PS50071">
    <property type="entry name" value="HOMEOBOX_2"/>
    <property type="match status" value="1"/>
</dbReference>
<evidence type="ECO:0000313" key="11">
    <source>
        <dbReference type="Proteomes" id="UP000070412"/>
    </source>
</evidence>
<comment type="subcellular location">
    <subcellularLocation>
        <location evidence="1 5 6">Nucleus</location>
    </subcellularLocation>
</comment>
<evidence type="ECO:0000313" key="10">
    <source>
        <dbReference type="EnsemblMetazoa" id="KAF7489861.1"/>
    </source>
</evidence>
<evidence type="ECO:0000256" key="4">
    <source>
        <dbReference type="ARBA" id="ARBA00023242"/>
    </source>
</evidence>
<evidence type="ECO:0000256" key="6">
    <source>
        <dbReference type="RuleBase" id="RU000682"/>
    </source>
</evidence>
<feature type="DNA-binding region" description="Homeobox" evidence="5">
    <location>
        <begin position="260"/>
        <end position="319"/>
    </location>
</feature>
<evidence type="ECO:0000256" key="5">
    <source>
        <dbReference type="PROSITE-ProRule" id="PRU00108"/>
    </source>
</evidence>